<gene>
    <name evidence="1" type="ORF">IFM89_024834</name>
</gene>
<evidence type="ECO:0000313" key="1">
    <source>
        <dbReference type="EMBL" id="KAF9602067.1"/>
    </source>
</evidence>
<organism evidence="1 2">
    <name type="scientific">Coptis chinensis</name>
    <dbReference type="NCBI Taxonomy" id="261450"/>
    <lineage>
        <taxon>Eukaryota</taxon>
        <taxon>Viridiplantae</taxon>
        <taxon>Streptophyta</taxon>
        <taxon>Embryophyta</taxon>
        <taxon>Tracheophyta</taxon>
        <taxon>Spermatophyta</taxon>
        <taxon>Magnoliopsida</taxon>
        <taxon>Ranunculales</taxon>
        <taxon>Ranunculaceae</taxon>
        <taxon>Coptidoideae</taxon>
        <taxon>Coptis</taxon>
    </lineage>
</organism>
<name>A0A835HPP1_9MAGN</name>
<keyword evidence="2" id="KW-1185">Reference proteome</keyword>
<protein>
    <submittedName>
        <fullName evidence="1">Uncharacterized protein</fullName>
    </submittedName>
</protein>
<reference evidence="1 2" key="1">
    <citation type="submission" date="2020-10" db="EMBL/GenBank/DDBJ databases">
        <title>The Coptis chinensis genome and diversification of protoberbering-type alkaloids.</title>
        <authorList>
            <person name="Wang B."/>
            <person name="Shu S."/>
            <person name="Song C."/>
            <person name="Liu Y."/>
        </authorList>
    </citation>
    <scope>NUCLEOTIDE SEQUENCE [LARGE SCALE GENOMIC DNA]</scope>
    <source>
        <strain evidence="1">HL-2020</strain>
        <tissue evidence="1">Leaf</tissue>
    </source>
</reference>
<sequence length="107" mass="12321">MPNAEVRILKRIHTVLFCSDSLHMRKDYFVLFLRIGPDIFYTKEYVNVFNVAKNVDFPGSGLCTLKNHEVFDGPHMTEGAPHSMLWNMDDLFAFVVFKLLSLLLAVN</sequence>
<comment type="caution">
    <text evidence="1">The sequence shown here is derived from an EMBL/GenBank/DDBJ whole genome shotgun (WGS) entry which is preliminary data.</text>
</comment>
<evidence type="ECO:0000313" key="2">
    <source>
        <dbReference type="Proteomes" id="UP000631114"/>
    </source>
</evidence>
<accession>A0A835HPP1</accession>
<dbReference type="AlphaFoldDB" id="A0A835HPP1"/>
<dbReference type="Proteomes" id="UP000631114">
    <property type="component" value="Unassembled WGS sequence"/>
</dbReference>
<proteinExistence type="predicted"/>
<dbReference type="EMBL" id="JADFTS010000006">
    <property type="protein sequence ID" value="KAF9602067.1"/>
    <property type="molecule type" value="Genomic_DNA"/>
</dbReference>